<dbReference type="InterPro" id="IPR052558">
    <property type="entry name" value="Siderophore_Hydrolase_D"/>
</dbReference>
<keyword evidence="2" id="KW-0378">Hydrolase</keyword>
<evidence type="ECO:0000313" key="4">
    <source>
        <dbReference type="EMBL" id="KAJ9631486.1"/>
    </source>
</evidence>
<evidence type="ECO:0000256" key="2">
    <source>
        <dbReference type="ARBA" id="ARBA00022801"/>
    </source>
</evidence>
<comment type="caution">
    <text evidence="4">The sequence shown here is derived from an EMBL/GenBank/DDBJ whole genome shotgun (WGS) entry which is preliminary data.</text>
</comment>
<dbReference type="EMBL" id="JAPDRN010000056">
    <property type="protein sequence ID" value="KAJ9631486.1"/>
    <property type="molecule type" value="Genomic_DNA"/>
</dbReference>
<reference evidence="4" key="1">
    <citation type="submission" date="2022-10" db="EMBL/GenBank/DDBJ databases">
        <title>Culturing micro-colonial fungi from biological soil crusts in the Mojave desert and describing Neophaeococcomyces mojavensis, and introducing the new genera and species Taxawa tesnikishii.</title>
        <authorList>
            <person name="Kurbessoian T."/>
            <person name="Stajich J.E."/>
        </authorList>
    </citation>
    <scope>NUCLEOTIDE SEQUENCE</scope>
    <source>
        <strain evidence="4">TK_35</strain>
    </source>
</reference>
<keyword evidence="3" id="KW-0732">Signal</keyword>
<dbReference type="AlphaFoldDB" id="A0AA39CXC2"/>
<comment type="similarity">
    <text evidence="1">Belongs to the esterase D family.</text>
</comment>
<gene>
    <name evidence="4" type="ORF">H2204_007932</name>
</gene>
<feature type="chain" id="PRO_5041322301" description="Esterase" evidence="3">
    <location>
        <begin position="51"/>
        <end position="316"/>
    </location>
</feature>
<dbReference type="InterPro" id="IPR000801">
    <property type="entry name" value="Esterase-like"/>
</dbReference>
<dbReference type="GO" id="GO:0016788">
    <property type="term" value="F:hydrolase activity, acting on ester bonds"/>
    <property type="evidence" value="ECO:0007669"/>
    <property type="project" value="TreeGrafter"/>
</dbReference>
<feature type="signal peptide" evidence="3">
    <location>
        <begin position="1"/>
        <end position="50"/>
    </location>
</feature>
<protein>
    <recommendedName>
        <fullName evidence="5">Esterase</fullName>
    </recommendedName>
</protein>
<dbReference type="Pfam" id="PF00756">
    <property type="entry name" value="Esterase"/>
    <property type="match status" value="1"/>
</dbReference>
<dbReference type="SUPFAM" id="SSF53474">
    <property type="entry name" value="alpha/beta-Hydrolases"/>
    <property type="match status" value="1"/>
</dbReference>
<dbReference type="InterPro" id="IPR029058">
    <property type="entry name" value="AB_hydrolase_fold"/>
</dbReference>
<accession>A0AA39CXC2</accession>
<dbReference type="PANTHER" id="PTHR40841">
    <property type="entry name" value="SIDEROPHORE TRIACETYLFUSARININE C ESTERASE"/>
    <property type="match status" value="1"/>
</dbReference>
<dbReference type="Gene3D" id="3.40.50.1820">
    <property type="entry name" value="alpha/beta hydrolase"/>
    <property type="match status" value="1"/>
</dbReference>
<name>A0AA39CXC2_9EURO</name>
<evidence type="ECO:0000256" key="1">
    <source>
        <dbReference type="ARBA" id="ARBA00005622"/>
    </source>
</evidence>
<evidence type="ECO:0000256" key="3">
    <source>
        <dbReference type="SAM" id="SignalP"/>
    </source>
</evidence>
<dbReference type="PANTHER" id="PTHR40841:SF2">
    <property type="entry name" value="SIDEROPHORE-DEGRADING ESTERASE (EUROFUNG)"/>
    <property type="match status" value="1"/>
</dbReference>
<organism evidence="4">
    <name type="scientific">Knufia peltigerae</name>
    <dbReference type="NCBI Taxonomy" id="1002370"/>
    <lineage>
        <taxon>Eukaryota</taxon>
        <taxon>Fungi</taxon>
        <taxon>Dikarya</taxon>
        <taxon>Ascomycota</taxon>
        <taxon>Pezizomycotina</taxon>
        <taxon>Eurotiomycetes</taxon>
        <taxon>Chaetothyriomycetidae</taxon>
        <taxon>Chaetothyriales</taxon>
        <taxon>Trichomeriaceae</taxon>
        <taxon>Knufia</taxon>
    </lineage>
</organism>
<evidence type="ECO:0008006" key="5">
    <source>
        <dbReference type="Google" id="ProtNLM"/>
    </source>
</evidence>
<proteinExistence type="inferred from homology"/>
<sequence length="316" mass="34034">MAWIYASGRDVKHVAGANACLRTLCSASFPGWGARMRLIVLSLLLSAVSATPLMAAEPASQPAVASPLAIGETFTIESRALGETRRINVYRPKPWGLDPKTPLPVIYMPDGGISEDFLHVAGLVQVLTGNGSMRPFLLVGIENTERRRDMTGPSNVAEDRKIAPRIGGSAAYRDFLRDELMPQVRQRYPTTDERALIGESLAGLFVVETLLQEPTLFNSYIALDPSLWWNRSALLSGAGKQLPSVARSGARLFLASSGQPELAASSARLAAVMQQASPATLVKYQPLPEETHATIYHPAALQALRTLFPAPPPASP</sequence>